<evidence type="ECO:0000313" key="1">
    <source>
        <dbReference type="EMBL" id="ARF69066.1"/>
    </source>
</evidence>
<evidence type="ECO:0000313" key="2">
    <source>
        <dbReference type="Proteomes" id="UP000192727"/>
    </source>
</evidence>
<dbReference type="AlphaFoldDB" id="A0A1V0UVA2"/>
<gene>
    <name evidence="1" type="ORF">B7C51_16505</name>
</gene>
<proteinExistence type="predicted"/>
<sequence length="189" mass="20340">MKITTTEHFELFPNASEANREVAKDTERIDTIIQTKDNRYIVNGKELSKEELKRPISSVATLDSGGAPAVCHYYDRSDYINYHFGCYSGVNIYSKPTGSHIQKNASIYSGPYVQRAMSAIDIFGADISSMDNARSAFIVAAGVAAVTWETVIGLIAAGGAAGAAAVAFFNAYNGASSDLAKAYNYVKLI</sequence>
<protein>
    <submittedName>
        <fullName evidence="1">Uncharacterized protein</fullName>
    </submittedName>
</protein>
<dbReference type="EMBL" id="CP020557">
    <property type="protein sequence ID" value="ARF69066.1"/>
    <property type="molecule type" value="Genomic_DNA"/>
</dbReference>
<organism evidence="1 2">
    <name type="scientific">Paenibacillus larvae subsp. pulvifaciens</name>
    <dbReference type="NCBI Taxonomy" id="1477"/>
    <lineage>
        <taxon>Bacteria</taxon>
        <taxon>Bacillati</taxon>
        <taxon>Bacillota</taxon>
        <taxon>Bacilli</taxon>
        <taxon>Bacillales</taxon>
        <taxon>Paenibacillaceae</taxon>
        <taxon>Paenibacillus</taxon>
    </lineage>
</organism>
<name>A0A1V0UVA2_9BACL</name>
<dbReference type="RefSeq" id="WP_083040899.1">
    <property type="nucleotide sequence ID" value="NZ_CP020557.1"/>
</dbReference>
<reference evidence="1 2" key="1">
    <citation type="submission" date="2017-03" db="EMBL/GenBank/DDBJ databases">
        <title>Paenibacillus larvae genome sequencing.</title>
        <authorList>
            <person name="Dingman D.W."/>
        </authorList>
    </citation>
    <scope>NUCLEOTIDE SEQUENCE [LARGE SCALE GENOMIC DNA]</scope>
    <source>
        <strain evidence="1 2">SAG 10367</strain>
    </source>
</reference>
<accession>A0A1V0UVA2</accession>
<dbReference type="Proteomes" id="UP000192727">
    <property type="component" value="Chromosome"/>
</dbReference>